<dbReference type="EMBL" id="JAENRR010000001">
    <property type="protein sequence ID" value="MBK3515802.1"/>
    <property type="molecule type" value="Genomic_DNA"/>
</dbReference>
<sequence>MTRFICIVIISVIYYAVNAQKSETDSLSKLHYKRTVYLIDSLKNEHRVYPVIVNNDTVFNIYEKVSSNSMSERALLCQQRVKQLLERDFFYRDSLKHEDSLDFILIKYADLTITEFGAITTQKLRSSNSQVTKAYKRKIITYLKKEQAQLLLNKTYKALIYIGLFIVLFITIRFIFSFLRKLIAKNDNLIYRFTHLLKIYQLKEEDKERAVNTVLKISKWLHILTVGLLIYFMLPAMLRIFYYTKSVGDKLISYFLNPFIEFLHSIIAYLPSLIKIIITIIIFRIFMKLVSFFFNELKDGNIKLSGFYKEWATPTGNIIKFLLYAFLLTILFPLLPGADSQTFKGVTVFLGLLISLGSTSVIANGLSGIIMTYMRPFKIGDRIEVDTVTGIVVQKNLLITRVRTPKNVIVTIPNSKILSGHSQNYTTAAERSNLIIHSTITIGYDVDWRTVHQLLLQAAKNTDGLIEQIGKETFVLQKSLDDYYVAYEVNAYTAKADKYIIIQSELHKNILEEFNKAGVEIMSPHYRANRDGEAIAIPDKSQSETPLPTAGNDEKPMDINEKINKKAEEQDKEA</sequence>
<dbReference type="RefSeq" id="WP_200463032.1">
    <property type="nucleotide sequence ID" value="NZ_JAENRR010000001.1"/>
</dbReference>
<feature type="domain" description="Mechanosensitive ion channel MscS" evidence="9">
    <location>
        <begin position="361"/>
        <end position="426"/>
    </location>
</feature>
<evidence type="ECO:0000313" key="12">
    <source>
        <dbReference type="Proteomes" id="UP000605676"/>
    </source>
</evidence>
<evidence type="ECO:0000256" key="1">
    <source>
        <dbReference type="ARBA" id="ARBA00004651"/>
    </source>
</evidence>
<accession>A0ABS1HDW6</accession>
<feature type="compositionally biased region" description="Basic and acidic residues" evidence="7">
    <location>
        <begin position="552"/>
        <end position="574"/>
    </location>
</feature>
<keyword evidence="12" id="KW-1185">Reference proteome</keyword>
<evidence type="ECO:0000256" key="7">
    <source>
        <dbReference type="SAM" id="MobiDB-lite"/>
    </source>
</evidence>
<proteinExistence type="inferred from homology"/>
<comment type="similarity">
    <text evidence="2">Belongs to the MscS (TC 1.A.23) family.</text>
</comment>
<comment type="caution">
    <text evidence="11">The sequence shown here is derived from an EMBL/GenBank/DDBJ whole genome shotgun (WGS) entry which is preliminary data.</text>
</comment>
<evidence type="ECO:0000256" key="2">
    <source>
        <dbReference type="ARBA" id="ARBA00008017"/>
    </source>
</evidence>
<gene>
    <name evidence="11" type="ORF">JIV24_00520</name>
</gene>
<evidence type="ECO:0000256" key="5">
    <source>
        <dbReference type="ARBA" id="ARBA00022989"/>
    </source>
</evidence>
<dbReference type="InterPro" id="IPR006685">
    <property type="entry name" value="MscS_channel_2nd"/>
</dbReference>
<evidence type="ECO:0000256" key="8">
    <source>
        <dbReference type="SAM" id="Phobius"/>
    </source>
</evidence>
<dbReference type="Gene3D" id="3.30.70.100">
    <property type="match status" value="1"/>
</dbReference>
<dbReference type="InterPro" id="IPR049278">
    <property type="entry name" value="MS_channel_C"/>
</dbReference>
<evidence type="ECO:0000259" key="9">
    <source>
        <dbReference type="Pfam" id="PF00924"/>
    </source>
</evidence>
<keyword evidence="6 8" id="KW-0472">Membrane</keyword>
<dbReference type="InterPro" id="IPR045275">
    <property type="entry name" value="MscS_archaea/bacteria_type"/>
</dbReference>
<dbReference type="Proteomes" id="UP000605676">
    <property type="component" value="Unassembled WGS sequence"/>
</dbReference>
<keyword evidence="5 8" id="KW-1133">Transmembrane helix</keyword>
<dbReference type="Gene3D" id="2.30.30.60">
    <property type="match status" value="1"/>
</dbReference>
<evidence type="ECO:0000313" key="11">
    <source>
        <dbReference type="EMBL" id="MBK3515802.1"/>
    </source>
</evidence>
<dbReference type="SUPFAM" id="SSF82689">
    <property type="entry name" value="Mechanosensitive channel protein MscS (YggB), C-terminal domain"/>
    <property type="match status" value="1"/>
</dbReference>
<dbReference type="InterPro" id="IPR023408">
    <property type="entry name" value="MscS_beta-dom_sf"/>
</dbReference>
<organism evidence="11 12">
    <name type="scientific">Carboxylicivirga marina</name>
    <dbReference type="NCBI Taxonomy" id="2800988"/>
    <lineage>
        <taxon>Bacteria</taxon>
        <taxon>Pseudomonadati</taxon>
        <taxon>Bacteroidota</taxon>
        <taxon>Bacteroidia</taxon>
        <taxon>Marinilabiliales</taxon>
        <taxon>Marinilabiliaceae</taxon>
        <taxon>Carboxylicivirga</taxon>
    </lineage>
</organism>
<protein>
    <submittedName>
        <fullName evidence="11">Mechanosensitive ion channel family protein</fullName>
    </submittedName>
</protein>
<keyword evidence="4 8" id="KW-0812">Transmembrane</keyword>
<reference evidence="11 12" key="1">
    <citation type="submission" date="2021-01" db="EMBL/GenBank/DDBJ databases">
        <title>Carboxyliciviraga sp.nov., isolated from coastal sediments.</title>
        <authorList>
            <person name="Lu D."/>
            <person name="Zhang T."/>
        </authorList>
    </citation>
    <scope>NUCLEOTIDE SEQUENCE [LARGE SCALE GENOMIC DNA]</scope>
    <source>
        <strain evidence="11 12">N1Y132</strain>
    </source>
</reference>
<evidence type="ECO:0000259" key="10">
    <source>
        <dbReference type="Pfam" id="PF21082"/>
    </source>
</evidence>
<dbReference type="InterPro" id="IPR011066">
    <property type="entry name" value="MscS_channel_C_sf"/>
</dbReference>
<feature type="transmembrane region" description="Helical" evidence="8">
    <location>
        <begin position="262"/>
        <end position="286"/>
    </location>
</feature>
<dbReference type="Pfam" id="PF00924">
    <property type="entry name" value="MS_channel_2nd"/>
    <property type="match status" value="1"/>
</dbReference>
<feature type="domain" description="Mechanosensitive ion channel MscS C-terminal" evidence="10">
    <location>
        <begin position="439"/>
        <end position="521"/>
    </location>
</feature>
<dbReference type="PANTHER" id="PTHR30221">
    <property type="entry name" value="SMALL-CONDUCTANCE MECHANOSENSITIVE CHANNEL"/>
    <property type="match status" value="1"/>
</dbReference>
<dbReference type="InterPro" id="IPR010920">
    <property type="entry name" value="LSM_dom_sf"/>
</dbReference>
<comment type="subcellular location">
    <subcellularLocation>
        <location evidence="1">Cell membrane</location>
        <topology evidence="1">Multi-pass membrane protein</topology>
    </subcellularLocation>
</comment>
<dbReference type="PANTHER" id="PTHR30221:SF18">
    <property type="entry name" value="SLL0590 PROTEIN"/>
    <property type="match status" value="1"/>
</dbReference>
<feature type="transmembrane region" description="Helical" evidence="8">
    <location>
        <begin position="318"/>
        <end position="336"/>
    </location>
</feature>
<evidence type="ECO:0000256" key="4">
    <source>
        <dbReference type="ARBA" id="ARBA00022692"/>
    </source>
</evidence>
<evidence type="ECO:0000256" key="6">
    <source>
        <dbReference type="ARBA" id="ARBA00023136"/>
    </source>
</evidence>
<feature type="region of interest" description="Disordered" evidence="7">
    <location>
        <begin position="534"/>
        <end position="574"/>
    </location>
</feature>
<feature type="transmembrane region" description="Helical" evidence="8">
    <location>
        <begin position="158"/>
        <end position="176"/>
    </location>
</feature>
<dbReference type="Pfam" id="PF21082">
    <property type="entry name" value="MS_channel_3rd"/>
    <property type="match status" value="1"/>
</dbReference>
<feature type="transmembrane region" description="Helical" evidence="8">
    <location>
        <begin position="220"/>
        <end position="242"/>
    </location>
</feature>
<dbReference type="SUPFAM" id="SSF50182">
    <property type="entry name" value="Sm-like ribonucleoproteins"/>
    <property type="match status" value="1"/>
</dbReference>
<name>A0ABS1HDW6_9BACT</name>
<feature type="transmembrane region" description="Helical" evidence="8">
    <location>
        <begin position="348"/>
        <end position="373"/>
    </location>
</feature>
<evidence type="ECO:0000256" key="3">
    <source>
        <dbReference type="ARBA" id="ARBA00022475"/>
    </source>
</evidence>
<keyword evidence="3" id="KW-1003">Cell membrane</keyword>